<evidence type="ECO:0000313" key="4">
    <source>
        <dbReference type="Proteomes" id="UP000242415"/>
    </source>
</evidence>
<feature type="region of interest" description="Disordered" evidence="1">
    <location>
        <begin position="185"/>
        <end position="204"/>
    </location>
</feature>
<proteinExistence type="predicted"/>
<dbReference type="EMBL" id="FNPH01000001">
    <property type="protein sequence ID" value="SDY22640.1"/>
    <property type="molecule type" value="Genomic_DNA"/>
</dbReference>
<feature type="transmembrane region" description="Helical" evidence="2">
    <location>
        <begin position="214"/>
        <end position="234"/>
    </location>
</feature>
<gene>
    <name evidence="3" type="ORF">SAMN05444365_1011122</name>
</gene>
<keyword evidence="2" id="KW-0472">Membrane</keyword>
<keyword evidence="2" id="KW-1133">Transmembrane helix</keyword>
<name>A0A1H3I4P0_9ACTN</name>
<sequence>MAARKRPAAPSRDQRVVGWIKGVGIALGALLLVGFCLLGAFSDDDSTVVPAPTETERRDTVAVLERSADAQDVCYGWRLQDGEGDIVSVGSNLGDNVAVATNPARCPRWVEVVATVTYTSESSESEDWASVQVESADPLWQGAFTAGLERLGLDNDAFLDEPGWAICRAAVALPLLTAEAGHAEPAPVATGTPTAQPSPLPEAGSDFARDRSPYLVGAFLLFVVTAVLVTIGWFQRRHELAAVRPPSVERTRKPKAGQRR</sequence>
<keyword evidence="4" id="KW-1185">Reference proteome</keyword>
<reference evidence="4" key="1">
    <citation type="submission" date="2016-10" db="EMBL/GenBank/DDBJ databases">
        <authorList>
            <person name="Varghese N."/>
            <person name="Submissions S."/>
        </authorList>
    </citation>
    <scope>NUCLEOTIDE SEQUENCE [LARGE SCALE GENOMIC DNA]</scope>
    <source>
        <strain evidence="4">DSM 45245</strain>
    </source>
</reference>
<dbReference type="AlphaFoldDB" id="A0A1H3I4P0"/>
<evidence type="ECO:0000313" key="3">
    <source>
        <dbReference type="EMBL" id="SDY22640.1"/>
    </source>
</evidence>
<accession>A0A1H3I4P0</accession>
<evidence type="ECO:0000256" key="2">
    <source>
        <dbReference type="SAM" id="Phobius"/>
    </source>
</evidence>
<dbReference type="RefSeq" id="WP_245736375.1">
    <property type="nucleotide sequence ID" value="NZ_FNPH01000001.1"/>
</dbReference>
<protein>
    <submittedName>
        <fullName evidence="3">Uncharacterized protein</fullName>
    </submittedName>
</protein>
<keyword evidence="2" id="KW-0812">Transmembrane</keyword>
<dbReference type="STRING" id="405436.SAMN05444365_1011122"/>
<organism evidence="3 4">
    <name type="scientific">Micromonospora pattaloongensis</name>
    <dbReference type="NCBI Taxonomy" id="405436"/>
    <lineage>
        <taxon>Bacteria</taxon>
        <taxon>Bacillati</taxon>
        <taxon>Actinomycetota</taxon>
        <taxon>Actinomycetes</taxon>
        <taxon>Micromonosporales</taxon>
        <taxon>Micromonosporaceae</taxon>
        <taxon>Micromonospora</taxon>
    </lineage>
</organism>
<evidence type="ECO:0000256" key="1">
    <source>
        <dbReference type="SAM" id="MobiDB-lite"/>
    </source>
</evidence>
<dbReference type="Proteomes" id="UP000242415">
    <property type="component" value="Unassembled WGS sequence"/>
</dbReference>
<feature type="transmembrane region" description="Helical" evidence="2">
    <location>
        <begin position="20"/>
        <end position="41"/>
    </location>
</feature>